<feature type="region of interest" description="Disordered" evidence="1">
    <location>
        <begin position="1"/>
        <end position="32"/>
    </location>
</feature>
<keyword evidence="3" id="KW-1185">Reference proteome</keyword>
<dbReference type="InterPro" id="IPR021969">
    <property type="entry name" value="DUF3579"/>
</dbReference>
<feature type="compositionally biased region" description="Low complexity" evidence="1">
    <location>
        <begin position="142"/>
        <end position="152"/>
    </location>
</feature>
<evidence type="ECO:0000313" key="3">
    <source>
        <dbReference type="Proteomes" id="UP000643207"/>
    </source>
</evidence>
<proteinExistence type="predicted"/>
<feature type="compositionally biased region" description="Pro residues" evidence="1">
    <location>
        <begin position="20"/>
        <end position="32"/>
    </location>
</feature>
<sequence length="160" mass="16790">MPGDPFIAHPRPRAHGATAPPAPLSHPTVPHPEAPREIVILGQTADGRSFRPSDWSERLAGAMSSFRPGRAAPVRGGHIGYSPYCVPTVMGGVKCVVVNEALRELEPRAWEFVMNFARDNRLQTTEACLLPDPPQAEGAGGLTAAAAPAVAGPSSSKLSV</sequence>
<feature type="region of interest" description="Disordered" evidence="1">
    <location>
        <begin position="132"/>
        <end position="160"/>
    </location>
</feature>
<comment type="caution">
    <text evidence="2">The sequence shown here is derived from an EMBL/GenBank/DDBJ whole genome shotgun (WGS) entry which is preliminary data.</text>
</comment>
<evidence type="ECO:0000313" key="2">
    <source>
        <dbReference type="EMBL" id="MBL0720256.1"/>
    </source>
</evidence>
<dbReference type="Gene3D" id="3.30.70.2340">
    <property type="entry name" value="Uncharacterised protein PF12112 family, DUF3579"/>
    <property type="match status" value="1"/>
</dbReference>
<dbReference type="Pfam" id="PF12112">
    <property type="entry name" value="DUF3579"/>
    <property type="match status" value="1"/>
</dbReference>
<reference evidence="2 3" key="1">
    <citation type="submission" date="2021-01" db="EMBL/GenBank/DDBJ databases">
        <title>Piscinibacter sp. Jin2 Genome sequencing and assembly.</title>
        <authorList>
            <person name="Kim I."/>
        </authorList>
    </citation>
    <scope>NUCLEOTIDE SEQUENCE [LARGE SCALE GENOMIC DNA]</scope>
    <source>
        <strain evidence="2 3">Jin2</strain>
    </source>
</reference>
<dbReference type="EMBL" id="JAERRA010000001">
    <property type="protein sequence ID" value="MBL0720256.1"/>
    <property type="molecule type" value="Genomic_DNA"/>
</dbReference>
<name>A0A9X1BR17_9BURK</name>
<evidence type="ECO:0000256" key="1">
    <source>
        <dbReference type="SAM" id="MobiDB-lite"/>
    </source>
</evidence>
<gene>
    <name evidence="2" type="ORF">JI742_10175</name>
</gene>
<accession>A0A9X1BR17</accession>
<dbReference type="AlphaFoldDB" id="A0A9X1BR17"/>
<organism evidence="2 3">
    <name type="scientific">Aquariibacter lacus</name>
    <dbReference type="NCBI Taxonomy" id="2801332"/>
    <lineage>
        <taxon>Bacteria</taxon>
        <taxon>Pseudomonadati</taxon>
        <taxon>Pseudomonadota</taxon>
        <taxon>Betaproteobacteria</taxon>
        <taxon>Burkholderiales</taxon>
        <taxon>Sphaerotilaceae</taxon>
        <taxon>Aquariibacter</taxon>
    </lineage>
</organism>
<dbReference type="Proteomes" id="UP000643207">
    <property type="component" value="Unassembled WGS sequence"/>
</dbReference>
<protein>
    <submittedName>
        <fullName evidence="2">DUF3579 domain-containing protein</fullName>
    </submittedName>
</protein>